<dbReference type="GO" id="GO:0005886">
    <property type="term" value="C:plasma membrane"/>
    <property type="evidence" value="ECO:0007669"/>
    <property type="project" value="TreeGrafter"/>
</dbReference>
<feature type="transmembrane region" description="Helical" evidence="2">
    <location>
        <begin position="564"/>
        <end position="584"/>
    </location>
</feature>
<feature type="transmembrane region" description="Helical" evidence="2">
    <location>
        <begin position="165"/>
        <end position="187"/>
    </location>
</feature>
<feature type="transmembrane region" description="Helical" evidence="2">
    <location>
        <begin position="661"/>
        <end position="689"/>
    </location>
</feature>
<feature type="transmembrane region" description="Helical" evidence="2">
    <location>
        <begin position="777"/>
        <end position="795"/>
    </location>
</feature>
<feature type="transmembrane region" description="Helical" evidence="2">
    <location>
        <begin position="499"/>
        <end position="518"/>
    </location>
</feature>
<reference evidence="3" key="1">
    <citation type="submission" date="2023-08" db="EMBL/GenBank/DDBJ databases">
        <authorList>
            <person name="Audoor S."/>
            <person name="Bilcke G."/>
        </authorList>
    </citation>
    <scope>NUCLEOTIDE SEQUENCE</scope>
</reference>
<accession>A0AAD2GCZ3</accession>
<keyword evidence="4" id="KW-1185">Reference proteome</keyword>
<gene>
    <name evidence="3" type="ORF">CYCCA115_LOCUS23559</name>
</gene>
<comment type="caution">
    <text evidence="3">The sequence shown here is derived from an EMBL/GenBank/DDBJ whole genome shotgun (WGS) entry which is preliminary data.</text>
</comment>
<organism evidence="3 4">
    <name type="scientific">Cylindrotheca closterium</name>
    <dbReference type="NCBI Taxonomy" id="2856"/>
    <lineage>
        <taxon>Eukaryota</taxon>
        <taxon>Sar</taxon>
        <taxon>Stramenopiles</taxon>
        <taxon>Ochrophyta</taxon>
        <taxon>Bacillariophyta</taxon>
        <taxon>Bacillariophyceae</taxon>
        <taxon>Bacillariophycidae</taxon>
        <taxon>Bacillariales</taxon>
        <taxon>Bacillariaceae</taxon>
        <taxon>Cylindrotheca</taxon>
    </lineage>
</organism>
<keyword evidence="2" id="KW-1133">Transmembrane helix</keyword>
<keyword evidence="2" id="KW-0472">Membrane</keyword>
<dbReference type="EMBL" id="CAKOGP040002424">
    <property type="protein sequence ID" value="CAJ1969146.1"/>
    <property type="molecule type" value="Genomic_DNA"/>
</dbReference>
<protein>
    <recommendedName>
        <fullName evidence="5">CSC1/OSCA1-like cytosolic domain-containing protein</fullName>
    </recommendedName>
</protein>
<dbReference type="PANTHER" id="PTHR13018:SF135">
    <property type="entry name" value="CSC1_OSCA1-LIKE 7TM REGION DOMAIN-CONTAINING PROTEIN"/>
    <property type="match status" value="1"/>
</dbReference>
<dbReference type="PANTHER" id="PTHR13018">
    <property type="entry name" value="PROBABLE MEMBRANE PROTEIN DUF221-RELATED"/>
    <property type="match status" value="1"/>
</dbReference>
<evidence type="ECO:0000313" key="3">
    <source>
        <dbReference type="EMBL" id="CAJ1969146.1"/>
    </source>
</evidence>
<keyword evidence="2" id="KW-0812">Transmembrane</keyword>
<evidence type="ECO:0000313" key="4">
    <source>
        <dbReference type="Proteomes" id="UP001295423"/>
    </source>
</evidence>
<evidence type="ECO:0000256" key="2">
    <source>
        <dbReference type="SAM" id="Phobius"/>
    </source>
</evidence>
<dbReference type="InterPro" id="IPR045122">
    <property type="entry name" value="Csc1-like"/>
</dbReference>
<evidence type="ECO:0008006" key="5">
    <source>
        <dbReference type="Google" id="ProtNLM"/>
    </source>
</evidence>
<dbReference type="GO" id="GO:0005227">
    <property type="term" value="F:calcium-activated cation channel activity"/>
    <property type="evidence" value="ECO:0007669"/>
    <property type="project" value="InterPro"/>
</dbReference>
<name>A0AAD2GCZ3_9STRA</name>
<dbReference type="Proteomes" id="UP001295423">
    <property type="component" value="Unassembled WGS sequence"/>
</dbReference>
<evidence type="ECO:0000256" key="1">
    <source>
        <dbReference type="SAM" id="MobiDB-lite"/>
    </source>
</evidence>
<sequence length="922" mass="105558">MMSFLWPWSSSATGDHENDENPSENTPLHPSASDSNLEDIPEPQIDFLEDDEKEMTMGRRLALKFMDKSWYNPQAKDKTSTRYDLDVPNRMRSEDLGPPSLEKAWAYFEHFSLNRYISDDSAGIQNGKKSEPGHNQLNTKLYHPITTPHKDLGDFGLGVGLYFSILRYVSILTLICGLISIGNIRFFDSDYYLPESYRSHLPISLRGSATCTKTSWVPCTNCECVPEGIRLTAEELRNSPYLPAARCKVENNVTHALRNECGEIPLRVGLTHLTTVVVFLVALFSLGKFIVHETNYFDEDEQTAQDYSIRISNPPKTAIDPDQWYDFFYKNFNAKAAVVTCAVENDLLIKTLVERRECTRLIEMALGPEESTEDNNLAKIAAKIERDRNALDRWIARISAGMPELYSRLVTLDAKVKGLAQLDYHVTNVFVTFETEEDQRRVLSELSVGFWQSQINDRKAVPKEYLFDGERVLYVSEPDEPSAIRWQDLNVSYLKVVKLMIFSHMLSLISIVAVFFFIRYVDSHFSSVKVVSYTISIINSLFPYVAEALTGIEQYPAAGAVETSLFFKIAMFTSINTAIVLTMITPFTATLDDNQDGIIYKVSYLFWSEIVTTTLLQLADVSGHIKRHVLAPRAKTQDAMNLMFQGTVWRLAERYTNLIKFVLLCVWFCSIFPAAFFLCSISLGLKYYLDRFSLMRTWQRAPHFGTRVARASHAFFFPLIVVAMVVMGTVYWNGFPYDNICPANVEKGKYKYCYQDFRHAVRAHEYMDASQRTTERIFELASTIIFLIVSVKMIWQVLSGYKALYSSVYQPVGAHKTIPFSDLHIRSAYIPGVVSPLFAFPLIACHTESIDAELFDWRDPDHPHSFYDLSDDADKLLKHSALSDRGFSHIKCFKRRNSLYRYNSNDIVRERSSSDSSFEDWY</sequence>
<dbReference type="AlphaFoldDB" id="A0AAD2GCZ3"/>
<feature type="compositionally biased region" description="Polar residues" evidence="1">
    <location>
        <begin position="23"/>
        <end position="35"/>
    </location>
</feature>
<feature type="transmembrane region" description="Helical" evidence="2">
    <location>
        <begin position="710"/>
        <end position="732"/>
    </location>
</feature>
<proteinExistence type="predicted"/>
<feature type="region of interest" description="Disordered" evidence="1">
    <location>
        <begin position="1"/>
        <end position="43"/>
    </location>
</feature>